<comment type="caution">
    <text evidence="9">The sequence shown here is derived from an EMBL/GenBank/DDBJ whole genome shotgun (WGS) entry which is preliminary data.</text>
</comment>
<evidence type="ECO:0000256" key="7">
    <source>
        <dbReference type="ARBA" id="ARBA00023136"/>
    </source>
</evidence>
<feature type="transmembrane region" description="Helical" evidence="8">
    <location>
        <begin position="112"/>
        <end position="133"/>
    </location>
</feature>
<evidence type="ECO:0000256" key="4">
    <source>
        <dbReference type="ARBA" id="ARBA00022692"/>
    </source>
</evidence>
<evidence type="ECO:0000313" key="10">
    <source>
        <dbReference type="Proteomes" id="UP001160148"/>
    </source>
</evidence>
<dbReference type="PANTHER" id="PTHR12154:SF4">
    <property type="entry name" value="UDP-N-ACETYLGLUCOSAMINE TRANSFERASE SUBUNIT ALG14 HOMOLOG"/>
    <property type="match status" value="1"/>
</dbReference>
<keyword evidence="10" id="KW-1185">Reference proteome</keyword>
<dbReference type="EMBL" id="CARXXK010000005">
    <property type="protein sequence ID" value="CAI6369030.1"/>
    <property type="molecule type" value="Genomic_DNA"/>
</dbReference>
<dbReference type="PANTHER" id="PTHR12154">
    <property type="entry name" value="GLYCOSYL TRANSFERASE-RELATED"/>
    <property type="match status" value="1"/>
</dbReference>
<dbReference type="GO" id="GO:0043541">
    <property type="term" value="C:UDP-N-acetylglucosamine transferase complex"/>
    <property type="evidence" value="ECO:0007669"/>
    <property type="project" value="TreeGrafter"/>
</dbReference>
<name>A0AAV0XKM0_9HEMI</name>
<feature type="transmembrane region" description="Helical" evidence="8">
    <location>
        <begin position="6"/>
        <end position="27"/>
    </location>
</feature>
<evidence type="ECO:0000256" key="8">
    <source>
        <dbReference type="SAM" id="Phobius"/>
    </source>
</evidence>
<accession>A0AAV0XKM0</accession>
<evidence type="ECO:0000313" key="9">
    <source>
        <dbReference type="EMBL" id="CAI6369030.1"/>
    </source>
</evidence>
<dbReference type="InterPro" id="IPR013969">
    <property type="entry name" value="Oligosacch_biosynth_Alg14"/>
</dbReference>
<dbReference type="GO" id="GO:0006488">
    <property type="term" value="P:dolichol-linked oligosaccharide biosynthetic process"/>
    <property type="evidence" value="ECO:0007669"/>
    <property type="project" value="InterPro"/>
</dbReference>
<evidence type="ECO:0000256" key="1">
    <source>
        <dbReference type="ARBA" id="ARBA00004389"/>
    </source>
</evidence>
<comment type="similarity">
    <text evidence="2">Belongs to the ALG14 family.</text>
</comment>
<dbReference type="Gene3D" id="3.40.50.2000">
    <property type="entry name" value="Glycogen Phosphorylase B"/>
    <property type="match status" value="1"/>
</dbReference>
<dbReference type="SUPFAM" id="SSF53756">
    <property type="entry name" value="UDP-Glycosyltransferase/glycogen phosphorylase"/>
    <property type="match status" value="1"/>
</dbReference>
<reference evidence="9 10" key="1">
    <citation type="submission" date="2023-01" db="EMBL/GenBank/DDBJ databases">
        <authorList>
            <person name="Whitehead M."/>
        </authorList>
    </citation>
    <scope>NUCLEOTIDE SEQUENCE [LARGE SCALE GENOMIC DNA]</scope>
</reference>
<sequence>MLLFIMWLLIPTIFSAYFSGRLMYIIFQRLTNTRSLKESKQPVRTLIVIGSGGHTAEMLRLMNNMNKLKFTPRLYLLADSDTTSRNRVENDEIGLDWSISTIPRSRHVNQSYITSIFSTIYAIFITVPVVISFRPDMVLCNGPGTCVPVCLVAFLMKLFHYADTSIIFVESICRVKSLSLTGKLMYFIADLIIVQWPELRQKYGQRVHYLDEGLNSS</sequence>
<proteinExistence type="inferred from homology"/>
<keyword evidence="5" id="KW-0256">Endoplasmic reticulum</keyword>
<evidence type="ECO:0000256" key="3">
    <source>
        <dbReference type="ARBA" id="ARBA00017467"/>
    </source>
</evidence>
<keyword evidence="4 8" id="KW-0812">Transmembrane</keyword>
<gene>
    <name evidence="9" type="ORF">MEUPH1_LOCUS23320</name>
</gene>
<evidence type="ECO:0000256" key="6">
    <source>
        <dbReference type="ARBA" id="ARBA00022989"/>
    </source>
</evidence>
<organism evidence="9 10">
    <name type="scientific">Macrosiphum euphorbiae</name>
    <name type="common">potato aphid</name>
    <dbReference type="NCBI Taxonomy" id="13131"/>
    <lineage>
        <taxon>Eukaryota</taxon>
        <taxon>Metazoa</taxon>
        <taxon>Ecdysozoa</taxon>
        <taxon>Arthropoda</taxon>
        <taxon>Hexapoda</taxon>
        <taxon>Insecta</taxon>
        <taxon>Pterygota</taxon>
        <taxon>Neoptera</taxon>
        <taxon>Paraneoptera</taxon>
        <taxon>Hemiptera</taxon>
        <taxon>Sternorrhyncha</taxon>
        <taxon>Aphidomorpha</taxon>
        <taxon>Aphidoidea</taxon>
        <taxon>Aphididae</taxon>
        <taxon>Macrosiphini</taxon>
        <taxon>Macrosiphum</taxon>
    </lineage>
</organism>
<keyword evidence="7 8" id="KW-0472">Membrane</keyword>
<dbReference type="GO" id="GO:0004577">
    <property type="term" value="F:N-acetylglucosaminyldiphosphodolichol N-acetylglucosaminyltransferase activity"/>
    <property type="evidence" value="ECO:0007669"/>
    <property type="project" value="TreeGrafter"/>
</dbReference>
<dbReference type="Proteomes" id="UP001160148">
    <property type="component" value="Unassembled WGS sequence"/>
</dbReference>
<keyword evidence="6 8" id="KW-1133">Transmembrane helix</keyword>
<protein>
    <recommendedName>
        <fullName evidence="3">UDP-N-acetylglucosamine transferase subunit ALG14</fullName>
    </recommendedName>
</protein>
<evidence type="ECO:0000256" key="5">
    <source>
        <dbReference type="ARBA" id="ARBA00022824"/>
    </source>
</evidence>
<comment type="subcellular location">
    <subcellularLocation>
        <location evidence="1">Endoplasmic reticulum membrane</location>
        <topology evidence="1">Single-pass membrane protein</topology>
    </subcellularLocation>
</comment>
<dbReference type="AlphaFoldDB" id="A0AAV0XKM0"/>
<dbReference type="Pfam" id="PF08660">
    <property type="entry name" value="Alg14"/>
    <property type="match status" value="1"/>
</dbReference>
<evidence type="ECO:0000256" key="2">
    <source>
        <dbReference type="ARBA" id="ARBA00009731"/>
    </source>
</evidence>